<evidence type="ECO:0000313" key="5">
    <source>
        <dbReference type="EMBL" id="KAK8898243.1"/>
    </source>
</evidence>
<dbReference type="PANTHER" id="PTHR45661">
    <property type="entry name" value="SURFACE ANTIGEN"/>
    <property type="match status" value="1"/>
</dbReference>
<evidence type="ECO:0000256" key="2">
    <source>
        <dbReference type="SAM" id="MobiDB-lite"/>
    </source>
</evidence>
<dbReference type="InterPro" id="IPR026906">
    <property type="entry name" value="LRR_5"/>
</dbReference>
<keyword evidence="1" id="KW-0067">ATP-binding</keyword>
<dbReference type="Pfam" id="PF00069">
    <property type="entry name" value="Pkinase"/>
    <property type="match status" value="1"/>
</dbReference>
<dbReference type="SUPFAM" id="SSF56112">
    <property type="entry name" value="Protein kinase-like (PK-like)"/>
    <property type="match status" value="1"/>
</dbReference>
<evidence type="ECO:0000313" key="4">
    <source>
        <dbReference type="EMBL" id="KAK8834314.1"/>
    </source>
</evidence>
<gene>
    <name evidence="5" type="ORF">M9Y10_000521</name>
    <name evidence="4" type="ORF">M9Y10_031697</name>
</gene>
<accession>A0ABR2GK58</accession>
<dbReference type="InterPro" id="IPR053139">
    <property type="entry name" value="Surface_bspA-like"/>
</dbReference>
<feature type="binding site" evidence="1">
    <location>
        <position position="39"/>
    </location>
    <ligand>
        <name>ATP</name>
        <dbReference type="ChEBI" id="CHEBI:30616"/>
    </ligand>
</feature>
<dbReference type="SUPFAM" id="SSF52058">
    <property type="entry name" value="L domain-like"/>
    <property type="match status" value="1"/>
</dbReference>
<feature type="compositionally biased region" description="Basic and acidic residues" evidence="2">
    <location>
        <begin position="347"/>
        <end position="364"/>
    </location>
</feature>
<dbReference type="InterPro" id="IPR000719">
    <property type="entry name" value="Prot_kinase_dom"/>
</dbReference>
<reference evidence="4 6" key="1">
    <citation type="submission" date="2024-04" db="EMBL/GenBank/DDBJ databases">
        <title>Tritrichomonas musculus Genome.</title>
        <authorList>
            <person name="Alves-Ferreira E."/>
            <person name="Grigg M."/>
            <person name="Lorenzi H."/>
            <person name="Galac M."/>
        </authorList>
    </citation>
    <scope>NUCLEOTIDE SEQUENCE [LARGE SCALE GENOMIC DNA]</scope>
    <source>
        <strain evidence="4 6">EAF2021</strain>
    </source>
</reference>
<dbReference type="PROSITE" id="PS00107">
    <property type="entry name" value="PROTEIN_KINASE_ATP"/>
    <property type="match status" value="1"/>
</dbReference>
<evidence type="ECO:0000259" key="3">
    <source>
        <dbReference type="PROSITE" id="PS50011"/>
    </source>
</evidence>
<dbReference type="Pfam" id="PF13306">
    <property type="entry name" value="LRR_5"/>
    <property type="match status" value="1"/>
</dbReference>
<dbReference type="Gene3D" id="1.10.510.10">
    <property type="entry name" value="Transferase(Phosphotransferase) domain 1"/>
    <property type="match status" value="1"/>
</dbReference>
<dbReference type="InterPro" id="IPR001245">
    <property type="entry name" value="Ser-Thr/Tyr_kinase_cat_dom"/>
</dbReference>
<evidence type="ECO:0000256" key="1">
    <source>
        <dbReference type="PROSITE-ProRule" id="PRU10141"/>
    </source>
</evidence>
<feature type="region of interest" description="Disordered" evidence="2">
    <location>
        <begin position="326"/>
        <end position="378"/>
    </location>
</feature>
<dbReference type="Gene3D" id="3.80.10.10">
    <property type="entry name" value="Ribonuclease Inhibitor"/>
    <property type="match status" value="3"/>
</dbReference>
<name>A0ABR2GK58_9EUKA</name>
<feature type="compositionally biased region" description="Acidic residues" evidence="2">
    <location>
        <begin position="332"/>
        <end position="346"/>
    </location>
</feature>
<dbReference type="InterPro" id="IPR017441">
    <property type="entry name" value="Protein_kinase_ATP_BS"/>
</dbReference>
<feature type="domain" description="Protein kinase" evidence="3">
    <location>
        <begin position="10"/>
        <end position="283"/>
    </location>
</feature>
<comment type="caution">
    <text evidence="4">The sequence shown here is derived from an EMBL/GenBank/DDBJ whole genome shotgun (WGS) entry which is preliminary data.</text>
</comment>
<dbReference type="PROSITE" id="PS50011">
    <property type="entry name" value="PROTEIN_KINASE_DOM"/>
    <property type="match status" value="1"/>
</dbReference>
<keyword evidence="6" id="KW-1185">Reference proteome</keyword>
<dbReference type="InterPro" id="IPR032675">
    <property type="entry name" value="LRR_dom_sf"/>
</dbReference>
<dbReference type="InterPro" id="IPR011009">
    <property type="entry name" value="Kinase-like_dom_sf"/>
</dbReference>
<proteinExistence type="predicted"/>
<dbReference type="EMBL" id="JAPFFF010000432">
    <property type="protein sequence ID" value="KAK8834314.1"/>
    <property type="molecule type" value="Genomic_DNA"/>
</dbReference>
<organism evidence="4 6">
    <name type="scientific">Tritrichomonas musculus</name>
    <dbReference type="NCBI Taxonomy" id="1915356"/>
    <lineage>
        <taxon>Eukaryota</taxon>
        <taxon>Metamonada</taxon>
        <taxon>Parabasalia</taxon>
        <taxon>Tritrichomonadida</taxon>
        <taxon>Tritrichomonadidae</taxon>
        <taxon>Tritrichomonas</taxon>
    </lineage>
</organism>
<dbReference type="PANTHER" id="PTHR45661:SF3">
    <property type="entry name" value="IG-LIKE DOMAIN-CONTAINING PROTEIN"/>
    <property type="match status" value="1"/>
</dbReference>
<protein>
    <recommendedName>
        <fullName evidence="3">Protein kinase domain-containing protein</fullName>
    </recommendedName>
</protein>
<dbReference type="EMBL" id="JAPFFF010000001">
    <property type="protein sequence ID" value="KAK8898243.1"/>
    <property type="molecule type" value="Genomic_DNA"/>
</dbReference>
<evidence type="ECO:0000313" key="6">
    <source>
        <dbReference type="Proteomes" id="UP001470230"/>
    </source>
</evidence>
<dbReference type="Gene3D" id="3.40.50.12480">
    <property type="match status" value="1"/>
</dbReference>
<keyword evidence="1" id="KW-0547">Nucleotide-binding</keyword>
<dbReference type="Proteomes" id="UP001470230">
    <property type="component" value="Unassembled WGS sequence"/>
</dbReference>
<sequence>MSEFLDLSKFTKQEKLGQGAFGKVYKVDENSTENTYAAKISLTKLQKSDITLITDLKREVSILSQLNHPSVLKFIGYSPIDFKHESYPVIITEYSSNGSLKDIIDLQRDLKSPSIWTDTKKLINIYGIASAMAYLHAYSIIHRDLKPANILEDDKFFPKIADFGLSKINENFSSRGQSAVGFKGTPIYCAPEVWLKNEYSKAGDVYSFSIIVYELLTLDEPFENLNFFTLYSKIVTKGERPEFKYPIPLCYRDLITRCWSPDPNARPTFQDIVKELRTNKEFITDTIDESEFYEYIDNIDYIGSSFDPNKKLKLNISTKETNYKTKDKIKEESEDESEEESEDESEDKIKEESEDKPKLKVRQESEDESEGEIKNKVKEETGTVNTEIISVGKFNSLPLDQQEIVISNIIERMSNISSGREVNNIKNLLIYMLKFEFNKNNHYLSINSEDDEDSIDEIMREGFKISLSHAAIEMMNDKPTFEMKELNEYLRYFRKVSIELLYPSATFDKNYESILKLNNETEERIEVNIFIDGILKTDMKFRNDNKIQTVRLGQDVKEISGEELESKTSIEGGGSFCGCSSLIQIYIPSSVDSIGDYAFYGCSSLTLITIPSSVTKIGDYAFSTCSSLAQISISSSVATIGLNAFALCSSLAQISIPSSVKEIGSKAFHKCTSLTHVTISSSIISINKKTFKGCSSLVRISIPSSVTKISDCAFEGCSSLRRFSIPSSVTEIGDFAFSGCSSLTEITIPSSVTEIGWDIFDRCSSLSEITIPSSVTKIGWNAFKGCSSLRQISIPSSVTEIIHSAFRECSALTKITIPSSVTEICDSVFNGCSSLSQITIPSSVTKIKEFAFSGCSSLTQITIPSSVTEIGESAFSGCSSLTQVMIPSSLTNIGKDAFIQCPKAKICIF</sequence>
<dbReference type="PRINTS" id="PR00109">
    <property type="entry name" value="TYRKINASE"/>
</dbReference>
<dbReference type="SMART" id="SM00220">
    <property type="entry name" value="S_TKc"/>
    <property type="match status" value="1"/>
</dbReference>